<comment type="caution">
    <text evidence="1">The sequence shown here is derived from an EMBL/GenBank/DDBJ whole genome shotgun (WGS) entry which is preliminary data.</text>
</comment>
<evidence type="ECO:0000313" key="2">
    <source>
        <dbReference type="Proteomes" id="UP000070467"/>
    </source>
</evidence>
<gene>
    <name evidence="1" type="ORF">HMPREF1871_00978</name>
</gene>
<accession>A0ABR5TL28</accession>
<protein>
    <submittedName>
        <fullName evidence="1">Uncharacterized protein</fullName>
    </submittedName>
</protein>
<sequence length="66" mass="7655">MLRLGPNMTLIFIFEFDFVRTGLFDRVDTKVLMSDKSEPYCKGGFTFNAKNYKELRCSSNTVKGIY</sequence>
<keyword evidence="2" id="KW-1185">Reference proteome</keyword>
<name>A0ABR5TL28_9BACL</name>
<evidence type="ECO:0000313" key="1">
    <source>
        <dbReference type="EMBL" id="KXB57069.1"/>
    </source>
</evidence>
<reference evidence="1 2" key="1">
    <citation type="submission" date="2016-01" db="EMBL/GenBank/DDBJ databases">
        <authorList>
            <person name="Mitreva M."/>
            <person name="Pepin K.H."/>
            <person name="Mihindukulasuriya K.A."/>
            <person name="Fulton R."/>
            <person name="Fronick C."/>
            <person name="O'Laughlin M."/>
            <person name="Miner T."/>
            <person name="Herter B."/>
            <person name="Rosa B.A."/>
            <person name="Cordes M."/>
            <person name="Tomlinson C."/>
            <person name="Wollam A."/>
            <person name="Palsikar V.B."/>
            <person name="Mardis E.R."/>
            <person name="Wilson R.K."/>
        </authorList>
    </citation>
    <scope>NUCLEOTIDE SEQUENCE [LARGE SCALE GENOMIC DNA]</scope>
    <source>
        <strain evidence="1 2">KA00071</strain>
    </source>
</reference>
<organism evidence="1 2">
    <name type="scientific">Gemelliphila asaccharolytica</name>
    <dbReference type="NCBI Taxonomy" id="502393"/>
    <lineage>
        <taxon>Bacteria</taxon>
        <taxon>Bacillati</taxon>
        <taxon>Bacillota</taxon>
        <taxon>Bacilli</taxon>
        <taxon>Bacillales</taxon>
        <taxon>Gemellaceae</taxon>
        <taxon>Gemelliphila</taxon>
    </lineage>
</organism>
<proteinExistence type="predicted"/>
<dbReference type="EMBL" id="LSDB01000052">
    <property type="protein sequence ID" value="KXB57069.1"/>
    <property type="molecule type" value="Genomic_DNA"/>
</dbReference>
<dbReference type="Proteomes" id="UP000070467">
    <property type="component" value="Unassembled WGS sequence"/>
</dbReference>